<protein>
    <recommendedName>
        <fullName evidence="5">GDP-mannose pyrophosphatase</fullName>
    </recommendedName>
    <alternativeName>
        <fullName evidence="7">GDP-mannose hydrolase</fullName>
    </alternativeName>
    <alternativeName>
        <fullName evidence="8">GDPMK</fullName>
    </alternativeName>
</protein>
<dbReference type="CDD" id="cd24157">
    <property type="entry name" value="NUDIX_GDPMK"/>
    <property type="match status" value="1"/>
</dbReference>
<reference evidence="12 13" key="1">
    <citation type="submission" date="2020-05" db="EMBL/GenBank/DDBJ databases">
        <authorList>
            <person name="Kim M.K."/>
        </authorList>
    </citation>
    <scope>NUCLEOTIDE SEQUENCE [LARGE SCALE GENOMIC DNA]</scope>
    <source>
        <strain evidence="12 13">BT25</strain>
    </source>
</reference>
<feature type="binding site" evidence="9">
    <location>
        <position position="85"/>
    </location>
    <ligand>
        <name>Mg(2+)</name>
        <dbReference type="ChEBI" id="CHEBI:18420"/>
        <label>1</label>
    </ligand>
</feature>
<evidence type="ECO:0000256" key="7">
    <source>
        <dbReference type="ARBA" id="ARBA00032162"/>
    </source>
</evidence>
<keyword evidence="6" id="KW-0378">Hydrolase</keyword>
<dbReference type="InterPro" id="IPR015797">
    <property type="entry name" value="NUDIX_hydrolase-like_dom_sf"/>
</dbReference>
<dbReference type="GO" id="GO:0016818">
    <property type="term" value="F:hydrolase activity, acting on acid anhydrides, in phosphorus-containing anhydrides"/>
    <property type="evidence" value="ECO:0007669"/>
    <property type="project" value="InterPro"/>
</dbReference>
<dbReference type="GO" id="GO:0046872">
    <property type="term" value="F:metal ion binding"/>
    <property type="evidence" value="ECO:0007669"/>
    <property type="project" value="UniProtKB-KW"/>
</dbReference>
<evidence type="ECO:0000313" key="12">
    <source>
        <dbReference type="EMBL" id="NTS32021.1"/>
    </source>
</evidence>
<keyword evidence="13" id="KW-1185">Reference proteome</keyword>
<evidence type="ECO:0000256" key="5">
    <source>
        <dbReference type="ARBA" id="ARBA00016377"/>
    </source>
</evidence>
<feature type="binding site" evidence="9">
    <location>
        <position position="104"/>
    </location>
    <ligand>
        <name>Mg(2+)</name>
        <dbReference type="ChEBI" id="CHEBI:18420"/>
        <label>2</label>
    </ligand>
</feature>
<dbReference type="InterPro" id="IPR004385">
    <property type="entry name" value="NDP_pyrophosphatase"/>
</dbReference>
<evidence type="ECO:0000256" key="9">
    <source>
        <dbReference type="PIRSR" id="PIRSR604385-2"/>
    </source>
</evidence>
<evidence type="ECO:0000256" key="6">
    <source>
        <dbReference type="ARBA" id="ARBA00022801"/>
    </source>
</evidence>
<dbReference type="AlphaFoldDB" id="A0A849VQ73"/>
<comment type="caution">
    <text evidence="12">The sequence shown here is derived from an EMBL/GenBank/DDBJ whole genome shotgun (WGS) entry which is preliminary data.</text>
</comment>
<evidence type="ECO:0000256" key="10">
    <source>
        <dbReference type="PIRSR" id="PIRSR604385-3"/>
    </source>
</evidence>
<gene>
    <name evidence="12" type="ORF">HQ945_12215</name>
</gene>
<sequence length="193" mass="21848">MNDSPVRMKSVELLSDNWGTLKKYTYDMARRDGRIEEHKREVYDRGNGAVVLPYDPSRGTVLLTRQFRLPAYVTGHDPMLIEACAGLLDDNDAETTARKETEEELGYRLRDIERVFDVFMSPGSVTERLVFFVAVYDASDRISDGGGHEGEGEDIEVLEMTLDDALARVERHEIVDAKTVMLLQHVKLRGLIG</sequence>
<proteinExistence type="inferred from homology"/>
<dbReference type="SUPFAM" id="SSF55811">
    <property type="entry name" value="Nudix"/>
    <property type="match status" value="1"/>
</dbReference>
<organism evidence="12 13">
    <name type="scientific">Phyllobacterium pellucidum</name>
    <dbReference type="NCBI Taxonomy" id="2740464"/>
    <lineage>
        <taxon>Bacteria</taxon>
        <taxon>Pseudomonadati</taxon>
        <taxon>Pseudomonadota</taxon>
        <taxon>Alphaproteobacteria</taxon>
        <taxon>Hyphomicrobiales</taxon>
        <taxon>Phyllobacteriaceae</taxon>
        <taxon>Phyllobacterium</taxon>
    </lineage>
</organism>
<comment type="subunit">
    <text evidence="4">Homodimer.</text>
</comment>
<feature type="binding site" evidence="9">
    <location>
        <position position="100"/>
    </location>
    <ligand>
        <name>Mg(2+)</name>
        <dbReference type="ChEBI" id="CHEBI:18420"/>
        <label>2</label>
    </ligand>
</feature>
<dbReference type="GO" id="GO:0019693">
    <property type="term" value="P:ribose phosphate metabolic process"/>
    <property type="evidence" value="ECO:0007669"/>
    <property type="project" value="TreeGrafter"/>
</dbReference>
<dbReference type="GO" id="GO:0006753">
    <property type="term" value="P:nucleoside phosphate metabolic process"/>
    <property type="evidence" value="ECO:0007669"/>
    <property type="project" value="TreeGrafter"/>
</dbReference>
<evidence type="ECO:0000259" key="11">
    <source>
        <dbReference type="PROSITE" id="PS51462"/>
    </source>
</evidence>
<dbReference type="PANTHER" id="PTHR11839">
    <property type="entry name" value="UDP/ADP-SUGAR PYROPHOSPHATASE"/>
    <property type="match status" value="1"/>
</dbReference>
<accession>A0A849VQ73</accession>
<evidence type="ECO:0000256" key="2">
    <source>
        <dbReference type="ARBA" id="ARBA00001946"/>
    </source>
</evidence>
<evidence type="ECO:0000256" key="1">
    <source>
        <dbReference type="ARBA" id="ARBA00000847"/>
    </source>
</evidence>
<keyword evidence="9" id="KW-0460">Magnesium</keyword>
<feature type="short sequence motif" description="Nudix box" evidence="10">
    <location>
        <begin position="86"/>
        <end position="107"/>
    </location>
</feature>
<name>A0A849VQ73_9HYPH</name>
<comment type="catalytic activity">
    <reaction evidence="1">
        <text>GDP-alpha-D-mannose + H2O = alpha-D-mannose 1-phosphate + GMP + 2 H(+)</text>
        <dbReference type="Rhea" id="RHEA:27978"/>
        <dbReference type="ChEBI" id="CHEBI:15377"/>
        <dbReference type="ChEBI" id="CHEBI:15378"/>
        <dbReference type="ChEBI" id="CHEBI:57527"/>
        <dbReference type="ChEBI" id="CHEBI:58115"/>
        <dbReference type="ChEBI" id="CHEBI:58409"/>
    </reaction>
</comment>
<dbReference type="RefSeq" id="WP_113280817.1">
    <property type="nucleotide sequence ID" value="NZ_CP088292.1"/>
</dbReference>
<keyword evidence="9" id="KW-0479">Metal-binding</keyword>
<dbReference type="NCBIfam" id="TIGR00052">
    <property type="entry name" value="nudix-type nucleoside diphosphatase, YffH/AdpP family"/>
    <property type="match status" value="1"/>
</dbReference>
<feature type="domain" description="Nudix hydrolase" evidence="11">
    <location>
        <begin position="44"/>
        <end position="182"/>
    </location>
</feature>
<dbReference type="PANTHER" id="PTHR11839:SF18">
    <property type="entry name" value="NUDIX HYDROLASE DOMAIN-CONTAINING PROTEIN"/>
    <property type="match status" value="1"/>
</dbReference>
<evidence type="ECO:0000313" key="13">
    <source>
        <dbReference type="Proteomes" id="UP000550508"/>
    </source>
</evidence>
<dbReference type="Gene3D" id="3.90.79.10">
    <property type="entry name" value="Nucleoside Triphosphate Pyrophosphohydrolase"/>
    <property type="match status" value="1"/>
</dbReference>
<dbReference type="Proteomes" id="UP000550508">
    <property type="component" value="Unassembled WGS sequence"/>
</dbReference>
<feature type="binding site" evidence="9">
    <location>
        <position position="153"/>
    </location>
    <ligand>
        <name>Mg(2+)</name>
        <dbReference type="ChEBI" id="CHEBI:18420"/>
        <label>1</label>
    </ligand>
</feature>
<dbReference type="InterPro" id="IPR000086">
    <property type="entry name" value="NUDIX_hydrolase_dom"/>
</dbReference>
<dbReference type="Pfam" id="PF00293">
    <property type="entry name" value="NUDIX"/>
    <property type="match status" value="1"/>
</dbReference>
<dbReference type="PROSITE" id="PS51462">
    <property type="entry name" value="NUDIX"/>
    <property type="match status" value="1"/>
</dbReference>
<evidence type="ECO:0000256" key="3">
    <source>
        <dbReference type="ARBA" id="ARBA00007275"/>
    </source>
</evidence>
<comment type="similarity">
    <text evidence="3">Belongs to the Nudix hydrolase family. NudK subfamily.</text>
</comment>
<dbReference type="EMBL" id="JABUMX010000002">
    <property type="protein sequence ID" value="NTS32021.1"/>
    <property type="molecule type" value="Genomic_DNA"/>
</dbReference>
<comment type="cofactor">
    <cofactor evidence="2 9">
        <name>Mg(2+)</name>
        <dbReference type="ChEBI" id="CHEBI:18420"/>
    </cofactor>
</comment>
<evidence type="ECO:0000256" key="8">
    <source>
        <dbReference type="ARBA" id="ARBA00032272"/>
    </source>
</evidence>
<evidence type="ECO:0000256" key="4">
    <source>
        <dbReference type="ARBA" id="ARBA00011738"/>
    </source>
</evidence>
<dbReference type="GO" id="GO:0005829">
    <property type="term" value="C:cytosol"/>
    <property type="evidence" value="ECO:0007669"/>
    <property type="project" value="TreeGrafter"/>
</dbReference>